<reference evidence="5 6" key="1">
    <citation type="submission" date="2021-03" db="EMBL/GenBank/DDBJ databases">
        <title>Sequencing the genomes of 1000 actinobacteria strains.</title>
        <authorList>
            <person name="Klenk H.-P."/>
        </authorList>
    </citation>
    <scope>NUCLEOTIDE SEQUENCE [LARGE SCALE GENOMIC DNA]</scope>
    <source>
        <strain evidence="5 6">DSM 15797</strain>
    </source>
</reference>
<dbReference type="PANTHER" id="PTHR30146">
    <property type="entry name" value="LACI-RELATED TRANSCRIPTIONAL REPRESSOR"/>
    <property type="match status" value="1"/>
</dbReference>
<dbReference type="InterPro" id="IPR028082">
    <property type="entry name" value="Peripla_BP_I"/>
</dbReference>
<dbReference type="InterPro" id="IPR000843">
    <property type="entry name" value="HTH_LacI"/>
</dbReference>
<keyword evidence="6" id="KW-1185">Reference proteome</keyword>
<dbReference type="Pfam" id="PF00356">
    <property type="entry name" value="LacI"/>
    <property type="match status" value="1"/>
</dbReference>
<dbReference type="SUPFAM" id="SSF47413">
    <property type="entry name" value="lambda repressor-like DNA-binding domains"/>
    <property type="match status" value="1"/>
</dbReference>
<dbReference type="Pfam" id="PF13377">
    <property type="entry name" value="Peripla_BP_3"/>
    <property type="match status" value="1"/>
</dbReference>
<evidence type="ECO:0000256" key="3">
    <source>
        <dbReference type="ARBA" id="ARBA00023163"/>
    </source>
</evidence>
<dbReference type="SUPFAM" id="SSF53822">
    <property type="entry name" value="Periplasmic binding protein-like I"/>
    <property type="match status" value="1"/>
</dbReference>
<proteinExistence type="predicted"/>
<dbReference type="PROSITE" id="PS50932">
    <property type="entry name" value="HTH_LACI_2"/>
    <property type="match status" value="1"/>
</dbReference>
<evidence type="ECO:0000259" key="4">
    <source>
        <dbReference type="PROSITE" id="PS50932"/>
    </source>
</evidence>
<gene>
    <name evidence="5" type="ORF">JOF47_000038</name>
</gene>
<comment type="caution">
    <text evidence="5">The sequence shown here is derived from an EMBL/GenBank/DDBJ whole genome shotgun (WGS) entry which is preliminary data.</text>
</comment>
<dbReference type="CDD" id="cd01392">
    <property type="entry name" value="HTH_LacI"/>
    <property type="match status" value="1"/>
</dbReference>
<accession>A0ABS4X7U6</accession>
<keyword evidence="2" id="KW-0238">DNA-binding</keyword>
<dbReference type="Proteomes" id="UP001296993">
    <property type="component" value="Unassembled WGS sequence"/>
</dbReference>
<evidence type="ECO:0000313" key="6">
    <source>
        <dbReference type="Proteomes" id="UP001296993"/>
    </source>
</evidence>
<keyword evidence="1" id="KW-0805">Transcription regulation</keyword>
<dbReference type="InterPro" id="IPR046335">
    <property type="entry name" value="LacI/GalR-like_sensor"/>
</dbReference>
<protein>
    <submittedName>
        <fullName evidence="5">LacI family transcriptional regulator</fullName>
    </submittedName>
</protein>
<evidence type="ECO:0000313" key="5">
    <source>
        <dbReference type="EMBL" id="MBP2384527.1"/>
    </source>
</evidence>
<dbReference type="Gene3D" id="3.40.50.2300">
    <property type="match status" value="2"/>
</dbReference>
<dbReference type="SMART" id="SM00354">
    <property type="entry name" value="HTH_LACI"/>
    <property type="match status" value="1"/>
</dbReference>
<dbReference type="PRINTS" id="PR00036">
    <property type="entry name" value="HTHLACI"/>
</dbReference>
<dbReference type="CDD" id="cd06267">
    <property type="entry name" value="PBP1_LacI_sugar_binding-like"/>
    <property type="match status" value="1"/>
</dbReference>
<evidence type="ECO:0000256" key="1">
    <source>
        <dbReference type="ARBA" id="ARBA00023015"/>
    </source>
</evidence>
<feature type="domain" description="HTH lacI-type" evidence="4">
    <location>
        <begin position="4"/>
        <end position="59"/>
    </location>
</feature>
<keyword evidence="3" id="KW-0804">Transcription</keyword>
<name>A0ABS4X7U6_9MICC</name>
<dbReference type="EMBL" id="JAGIOF010000001">
    <property type="protein sequence ID" value="MBP2384527.1"/>
    <property type="molecule type" value="Genomic_DNA"/>
</dbReference>
<dbReference type="PROSITE" id="PS00356">
    <property type="entry name" value="HTH_LACI_1"/>
    <property type="match status" value="1"/>
</dbReference>
<organism evidence="5 6">
    <name type="scientific">Paeniglutamicibacter kerguelensis</name>
    <dbReference type="NCBI Taxonomy" id="254788"/>
    <lineage>
        <taxon>Bacteria</taxon>
        <taxon>Bacillati</taxon>
        <taxon>Actinomycetota</taxon>
        <taxon>Actinomycetes</taxon>
        <taxon>Micrococcales</taxon>
        <taxon>Micrococcaceae</taxon>
        <taxon>Paeniglutamicibacter</taxon>
    </lineage>
</organism>
<dbReference type="PANTHER" id="PTHR30146:SF153">
    <property type="entry name" value="LACTOSE OPERON REPRESSOR"/>
    <property type="match status" value="1"/>
</dbReference>
<dbReference type="RefSeq" id="WP_209995172.1">
    <property type="nucleotide sequence ID" value="NZ_BAAAJY010000008.1"/>
</dbReference>
<evidence type="ECO:0000256" key="2">
    <source>
        <dbReference type="ARBA" id="ARBA00023125"/>
    </source>
</evidence>
<dbReference type="InterPro" id="IPR010982">
    <property type="entry name" value="Lambda_DNA-bd_dom_sf"/>
</dbReference>
<sequence>MAASTLAEVAKLAGVSQATASRVLNGSARKPAEGIAERVRAAAASLGYVANAQAQALAKSSTGLIGLIVHDIADPYFSAIAQGVQAAARQEHRMVLLATTDGTPASEKDAVMAFAGRRAESIILAGSRSTRREDAGANAELAVELDRYCRNGGRVGTLGQPVAGLTETGSVHTVEIPNEALARELALALARDHEGPFVIVGGPEGLATSDDRIGGFQQGLAAAGRPAAEVVHTGFNRNGGFDAGDGIAGKITAAGAPRPCIFACNDVMAIGVAAALREHGLKAPRDAALAGFDDIEWLRDFRPSLSTVGLPLEDLGRLVTLGAISGEAGPSAVEGAVVLRHSTSTLV</sequence>
<dbReference type="Gene3D" id="1.10.260.40">
    <property type="entry name" value="lambda repressor-like DNA-binding domains"/>
    <property type="match status" value="1"/>
</dbReference>